<dbReference type="RefSeq" id="WP_065620299.1">
    <property type="nucleotide sequence ID" value="NZ_LYOZ01000002.1"/>
</dbReference>
<keyword evidence="2" id="KW-1185">Reference proteome</keyword>
<evidence type="ECO:0000313" key="1">
    <source>
        <dbReference type="EMBL" id="OCH99188.1"/>
    </source>
</evidence>
<proteinExistence type="predicted"/>
<sequence length="165" mass="19316">MYKGWANFLLPDDAALSFYLENSEAWNFEDDFLYYFKNDLAVFSIELDSAKGLIHFQGNALLSDDDEKDLNELYNKSEDEVDAQNIHISREGDNLRINIPDPKVYDQFVTRLLNKNLMPDNNYKIDIAYKANENVEQKVNEKGALHLINHQIHLIYQLDKALKWL</sequence>
<comment type="caution">
    <text evidence="1">The sequence shown here is derived from an EMBL/GenBank/DDBJ whole genome shotgun (WGS) entry which is preliminary data.</text>
</comment>
<dbReference type="EMBL" id="LYOZ01000002">
    <property type="protein sequence ID" value="OCH99188.1"/>
    <property type="molecule type" value="Genomic_DNA"/>
</dbReference>
<protein>
    <submittedName>
        <fullName evidence="1">Uncharacterized protein</fullName>
    </submittedName>
</protein>
<organism evidence="1 2">
    <name type="scientific">Legionella jamestowniensis</name>
    <dbReference type="NCBI Taxonomy" id="455"/>
    <lineage>
        <taxon>Bacteria</taxon>
        <taxon>Pseudomonadati</taxon>
        <taxon>Pseudomonadota</taxon>
        <taxon>Gammaproteobacteria</taxon>
        <taxon>Legionellales</taxon>
        <taxon>Legionellaceae</taxon>
        <taxon>Legionella</taxon>
    </lineage>
</organism>
<reference evidence="1 2" key="1">
    <citation type="submission" date="2016-05" db="EMBL/GenBank/DDBJ databases">
        <authorList>
            <person name="Prochazka B."/>
            <person name="Indra A."/>
            <person name="Hasenberger P."/>
            <person name="Blaschitz M."/>
            <person name="Wagner L."/>
            <person name="Wewalka G."/>
            <person name="Sorschag S."/>
            <person name="Schmid D."/>
            <person name="Ruppitsch W."/>
        </authorList>
    </citation>
    <scope>NUCLEOTIDE SEQUENCE [LARGE SCALE GENOMIC DNA]</scope>
    <source>
        <strain evidence="1 2">974010_12</strain>
    </source>
</reference>
<accession>A0ABX2XX28</accession>
<dbReference type="Proteomes" id="UP000093336">
    <property type="component" value="Unassembled WGS sequence"/>
</dbReference>
<evidence type="ECO:0000313" key="2">
    <source>
        <dbReference type="Proteomes" id="UP000093336"/>
    </source>
</evidence>
<gene>
    <name evidence="1" type="ORF">A8135_08050</name>
</gene>
<name>A0ABX2XX28_9GAMM</name>